<evidence type="ECO:0000256" key="4">
    <source>
        <dbReference type="ARBA" id="ARBA00023136"/>
    </source>
</evidence>
<evidence type="ECO:0000259" key="6">
    <source>
        <dbReference type="Pfam" id="PF03151"/>
    </source>
</evidence>
<dbReference type="GO" id="GO:0016020">
    <property type="term" value="C:membrane"/>
    <property type="evidence" value="ECO:0007669"/>
    <property type="project" value="UniProtKB-SubCell"/>
</dbReference>
<dbReference type="Pfam" id="PF03151">
    <property type="entry name" value="TPT"/>
    <property type="match status" value="1"/>
</dbReference>
<feature type="domain" description="Sugar phosphate transporter" evidence="6">
    <location>
        <begin position="163"/>
        <end position="452"/>
    </location>
</feature>
<dbReference type="InterPro" id="IPR004853">
    <property type="entry name" value="Sugar_P_trans_dom"/>
</dbReference>
<feature type="transmembrane region" description="Helical" evidence="5">
    <location>
        <begin position="379"/>
        <end position="403"/>
    </location>
</feature>
<keyword evidence="4 5" id="KW-0472">Membrane</keyword>
<proteinExistence type="predicted"/>
<evidence type="ECO:0000256" key="5">
    <source>
        <dbReference type="SAM" id="Phobius"/>
    </source>
</evidence>
<feature type="transmembrane region" description="Helical" evidence="5">
    <location>
        <begin position="336"/>
        <end position="359"/>
    </location>
</feature>
<accession>A0A7S4SHE8</accession>
<feature type="transmembrane region" description="Helical" evidence="5">
    <location>
        <begin position="192"/>
        <end position="214"/>
    </location>
</feature>
<comment type="subcellular location">
    <subcellularLocation>
        <location evidence="1">Membrane</location>
        <topology evidence="1">Multi-pass membrane protein</topology>
    </subcellularLocation>
</comment>
<keyword evidence="3 5" id="KW-1133">Transmembrane helix</keyword>
<dbReference type="SUPFAM" id="SSF103481">
    <property type="entry name" value="Multidrug resistance efflux transporter EmrE"/>
    <property type="match status" value="1"/>
</dbReference>
<dbReference type="PANTHER" id="PTHR11132">
    <property type="entry name" value="SOLUTE CARRIER FAMILY 35"/>
    <property type="match status" value="1"/>
</dbReference>
<evidence type="ECO:0000256" key="2">
    <source>
        <dbReference type="ARBA" id="ARBA00022692"/>
    </source>
</evidence>
<feature type="transmembrane region" description="Helical" evidence="5">
    <location>
        <begin position="415"/>
        <end position="431"/>
    </location>
</feature>
<evidence type="ECO:0000256" key="1">
    <source>
        <dbReference type="ARBA" id="ARBA00004141"/>
    </source>
</evidence>
<dbReference type="InterPro" id="IPR050186">
    <property type="entry name" value="TPT_transporter"/>
</dbReference>
<dbReference type="EMBL" id="HBNR01069888">
    <property type="protein sequence ID" value="CAE4644151.1"/>
    <property type="molecule type" value="Transcribed_RNA"/>
</dbReference>
<feature type="transmembrane region" description="Helical" evidence="5">
    <location>
        <begin position="226"/>
        <end position="250"/>
    </location>
</feature>
<protein>
    <recommendedName>
        <fullName evidence="6">Sugar phosphate transporter domain-containing protein</fullName>
    </recommendedName>
</protein>
<evidence type="ECO:0000256" key="3">
    <source>
        <dbReference type="ARBA" id="ARBA00022989"/>
    </source>
</evidence>
<feature type="transmembrane region" description="Helical" evidence="5">
    <location>
        <begin position="155"/>
        <end position="172"/>
    </location>
</feature>
<evidence type="ECO:0000313" key="7">
    <source>
        <dbReference type="EMBL" id="CAE4644151.1"/>
    </source>
</evidence>
<reference evidence="7" key="1">
    <citation type="submission" date="2021-01" db="EMBL/GenBank/DDBJ databases">
        <authorList>
            <person name="Corre E."/>
            <person name="Pelletier E."/>
            <person name="Niang G."/>
            <person name="Scheremetjew M."/>
            <person name="Finn R."/>
            <person name="Kale V."/>
            <person name="Holt S."/>
            <person name="Cochrane G."/>
            <person name="Meng A."/>
            <person name="Brown T."/>
            <person name="Cohen L."/>
        </authorList>
    </citation>
    <scope>NUCLEOTIDE SEQUENCE</scope>
    <source>
        <strain evidence="7">CCMP3105</strain>
    </source>
</reference>
<name>A0A7S4SHE8_9DINO</name>
<dbReference type="AlphaFoldDB" id="A0A7S4SHE8"/>
<dbReference type="InterPro" id="IPR037185">
    <property type="entry name" value="EmrE-like"/>
</dbReference>
<sequence>MAQGTVAPAASGAQRRILTLRSRARVPAMGLILTLLLATCAWVRDRAFAAPAPRARHAEKPLASAPETAHQPSLHVAASLPRSATDASWVGLAAPAALLLLAAVQAREDATACAALGPHRRSGPLSRGKQTPLHESAMNMVPPSIAIIEQQKPRISAASVAMAAGFFFWYAANVSFNIVNKQALGLFPHAWTVSVVQLATVVVCSSIGWVSGLLENPFKSMGRGFLWRLLPAALCHAVGNGLTSVAFSWGSVSFTHVVKTREPVWMALGNFLVTGAVLPRAQVLALLPIMLGVAIASAGELSFTWVGFLAALGSTIAFAGRGIFSKRLMTGEQSMSPLNVYAMDSLLALVFTLPVAAMSDGPALLVGSLGPVLAGQGPLLSWLLASTGLAYYAYNAIAFELLAKLDVVSHAVGNLGKRIFVIGFSVLAFSTPLTARAAVGSTVAILGSGLYSYVKTLPGRNQAR</sequence>
<organism evidence="7">
    <name type="scientific">Alexandrium monilatum</name>
    <dbReference type="NCBI Taxonomy" id="311494"/>
    <lineage>
        <taxon>Eukaryota</taxon>
        <taxon>Sar</taxon>
        <taxon>Alveolata</taxon>
        <taxon>Dinophyceae</taxon>
        <taxon>Gonyaulacales</taxon>
        <taxon>Pyrocystaceae</taxon>
        <taxon>Alexandrium</taxon>
    </lineage>
</organism>
<keyword evidence="2 5" id="KW-0812">Transmembrane</keyword>
<feature type="transmembrane region" description="Helical" evidence="5">
    <location>
        <begin position="437"/>
        <end position="454"/>
    </location>
</feature>
<feature type="transmembrane region" description="Helical" evidence="5">
    <location>
        <begin position="305"/>
        <end position="324"/>
    </location>
</feature>
<gene>
    <name evidence="7" type="ORF">AMON00008_LOCUS49529</name>
</gene>